<keyword evidence="1" id="KW-1133">Transmembrane helix</keyword>
<reference evidence="2 3" key="1">
    <citation type="submission" date="2020-08" db="EMBL/GenBank/DDBJ databases">
        <title>Genomic Encyclopedia of Type Strains, Phase IV (KMG-IV): sequencing the most valuable type-strain genomes for metagenomic binning, comparative biology and taxonomic classification.</title>
        <authorList>
            <person name="Goeker M."/>
        </authorList>
    </citation>
    <scope>NUCLEOTIDE SEQUENCE [LARGE SCALE GENOMIC DNA]</scope>
    <source>
        <strain evidence="2 3">YIM 65646</strain>
    </source>
</reference>
<accession>A0A841FMS3</accession>
<evidence type="ECO:0000313" key="2">
    <source>
        <dbReference type="EMBL" id="MBB6033909.1"/>
    </source>
</evidence>
<evidence type="ECO:0000313" key="3">
    <source>
        <dbReference type="Proteomes" id="UP000548476"/>
    </source>
</evidence>
<dbReference type="EMBL" id="JACHGT010000003">
    <property type="protein sequence ID" value="MBB6033909.1"/>
    <property type="molecule type" value="Genomic_DNA"/>
</dbReference>
<dbReference type="RefSeq" id="WP_184786758.1">
    <property type="nucleotide sequence ID" value="NZ_BONT01000013.1"/>
</dbReference>
<organism evidence="2 3">
    <name type="scientific">Phytomonospora endophytica</name>
    <dbReference type="NCBI Taxonomy" id="714109"/>
    <lineage>
        <taxon>Bacteria</taxon>
        <taxon>Bacillati</taxon>
        <taxon>Actinomycetota</taxon>
        <taxon>Actinomycetes</taxon>
        <taxon>Micromonosporales</taxon>
        <taxon>Micromonosporaceae</taxon>
        <taxon>Phytomonospora</taxon>
    </lineage>
</organism>
<protein>
    <submittedName>
        <fullName evidence="2">Uncharacterized protein</fullName>
    </submittedName>
</protein>
<comment type="caution">
    <text evidence="2">The sequence shown here is derived from an EMBL/GenBank/DDBJ whole genome shotgun (WGS) entry which is preliminary data.</text>
</comment>
<proteinExistence type="predicted"/>
<dbReference type="Proteomes" id="UP000548476">
    <property type="component" value="Unassembled WGS sequence"/>
</dbReference>
<evidence type="ECO:0000256" key="1">
    <source>
        <dbReference type="SAM" id="Phobius"/>
    </source>
</evidence>
<sequence>MDSPLITPRSALIVLLALLTAGAAGLTSYLSNRDPFSALLVAGTAAAGATLFFQKIIAEK</sequence>
<keyword evidence="1" id="KW-0812">Transmembrane</keyword>
<dbReference type="AlphaFoldDB" id="A0A841FMS3"/>
<feature type="transmembrane region" description="Helical" evidence="1">
    <location>
        <begin position="35"/>
        <end position="53"/>
    </location>
</feature>
<keyword evidence="3" id="KW-1185">Reference proteome</keyword>
<gene>
    <name evidence="2" type="ORF">HNR73_001759</name>
</gene>
<keyword evidence="1" id="KW-0472">Membrane</keyword>
<name>A0A841FMS3_9ACTN</name>